<dbReference type="EMBL" id="BMOL01000002">
    <property type="protein sequence ID" value="GGL72094.1"/>
    <property type="molecule type" value="Genomic_DNA"/>
</dbReference>
<dbReference type="InterPro" id="IPR003010">
    <property type="entry name" value="C-N_Hydrolase"/>
</dbReference>
<keyword evidence="4 8" id="KW-0812">Transmembrane</keyword>
<reference evidence="11" key="1">
    <citation type="journal article" date="2019" name="Int. J. Syst. Evol. Microbiol.">
        <title>The Global Catalogue of Microorganisms (GCM) 10K type strain sequencing project: providing services to taxonomists for standard genome sequencing and annotation.</title>
        <authorList>
            <consortium name="The Broad Institute Genomics Platform"/>
            <consortium name="The Broad Institute Genome Sequencing Center for Infectious Disease"/>
            <person name="Wu L."/>
            <person name="Ma J."/>
        </authorList>
    </citation>
    <scope>NUCLEOTIDE SEQUENCE [LARGE SCALE GENOMIC DNA]</scope>
    <source>
        <strain evidence="11">JCM 15442</strain>
    </source>
</reference>
<keyword evidence="11" id="KW-1185">Reference proteome</keyword>
<keyword evidence="7 8" id="KW-0012">Acyltransferase</keyword>
<gene>
    <name evidence="8 10" type="primary">lnt</name>
    <name evidence="10" type="ORF">GCM10010840_07730</name>
</gene>
<keyword evidence="6 8" id="KW-0472">Membrane</keyword>
<comment type="caution">
    <text evidence="10">The sequence shown here is derived from an EMBL/GenBank/DDBJ whole genome shotgun (WGS) entry which is preliminary data.</text>
</comment>
<protein>
    <recommendedName>
        <fullName evidence="8">Apolipoprotein N-acyltransferase</fullName>
        <shortName evidence="8">ALP N-acyltransferase</shortName>
        <ecNumber evidence="8">2.3.1.269</ecNumber>
    </recommendedName>
</protein>
<evidence type="ECO:0000256" key="1">
    <source>
        <dbReference type="ARBA" id="ARBA00004651"/>
    </source>
</evidence>
<keyword evidence="3 8" id="KW-0808">Transferase</keyword>
<evidence type="ECO:0000313" key="11">
    <source>
        <dbReference type="Proteomes" id="UP000639973"/>
    </source>
</evidence>
<feature type="transmembrane region" description="Helical" evidence="8">
    <location>
        <begin position="202"/>
        <end position="219"/>
    </location>
</feature>
<name>A0ABQ2G2F7_9DEIO</name>
<evidence type="ECO:0000256" key="8">
    <source>
        <dbReference type="HAMAP-Rule" id="MF_01148"/>
    </source>
</evidence>
<comment type="subcellular location">
    <subcellularLocation>
        <location evidence="1 8">Cell membrane</location>
        <topology evidence="1 8">Multi-pass membrane protein</topology>
    </subcellularLocation>
</comment>
<dbReference type="PANTHER" id="PTHR38686:SF1">
    <property type="entry name" value="APOLIPOPROTEIN N-ACYLTRANSFERASE"/>
    <property type="match status" value="1"/>
</dbReference>
<keyword evidence="2 8" id="KW-1003">Cell membrane</keyword>
<comment type="similarity">
    <text evidence="8">Belongs to the CN hydrolase family. Apolipoprotein N-acyltransferase subfamily.</text>
</comment>
<dbReference type="CDD" id="cd07571">
    <property type="entry name" value="ALP_N-acyl_transferase"/>
    <property type="match status" value="1"/>
</dbReference>
<feature type="transmembrane region" description="Helical" evidence="8">
    <location>
        <begin position="70"/>
        <end position="86"/>
    </location>
</feature>
<evidence type="ECO:0000259" key="9">
    <source>
        <dbReference type="PROSITE" id="PS50263"/>
    </source>
</evidence>
<dbReference type="Gene3D" id="3.60.110.10">
    <property type="entry name" value="Carbon-nitrogen hydrolase"/>
    <property type="match status" value="1"/>
</dbReference>
<evidence type="ECO:0000256" key="7">
    <source>
        <dbReference type="ARBA" id="ARBA00023315"/>
    </source>
</evidence>
<dbReference type="Proteomes" id="UP000639973">
    <property type="component" value="Unassembled WGS sequence"/>
</dbReference>
<dbReference type="Pfam" id="PF20154">
    <property type="entry name" value="LNT_N"/>
    <property type="match status" value="1"/>
</dbReference>
<evidence type="ECO:0000256" key="6">
    <source>
        <dbReference type="ARBA" id="ARBA00023136"/>
    </source>
</evidence>
<comment type="pathway">
    <text evidence="8">Protein modification; lipoprotein biosynthesis (N-acyl transfer).</text>
</comment>
<evidence type="ECO:0000256" key="5">
    <source>
        <dbReference type="ARBA" id="ARBA00022989"/>
    </source>
</evidence>
<dbReference type="InterPro" id="IPR045378">
    <property type="entry name" value="LNT_N"/>
</dbReference>
<feature type="transmembrane region" description="Helical" evidence="8">
    <location>
        <begin position="482"/>
        <end position="498"/>
    </location>
</feature>
<feature type="domain" description="CN hydrolase" evidence="9">
    <location>
        <begin position="227"/>
        <end position="467"/>
    </location>
</feature>
<dbReference type="PROSITE" id="PS50263">
    <property type="entry name" value="CN_HYDROLASE"/>
    <property type="match status" value="1"/>
</dbReference>
<evidence type="ECO:0000256" key="4">
    <source>
        <dbReference type="ARBA" id="ARBA00022692"/>
    </source>
</evidence>
<dbReference type="NCBIfam" id="TIGR00546">
    <property type="entry name" value="lnt"/>
    <property type="match status" value="1"/>
</dbReference>
<dbReference type="HAMAP" id="MF_01148">
    <property type="entry name" value="Lnt"/>
    <property type="match status" value="1"/>
</dbReference>
<comment type="catalytic activity">
    <reaction evidence="8">
        <text>N-terminal S-1,2-diacyl-sn-glyceryl-L-cysteinyl-[lipoprotein] + a glycerophospholipid = N-acyl-S-1,2-diacyl-sn-glyceryl-L-cysteinyl-[lipoprotein] + a 2-acyl-sn-glycero-3-phospholipid + H(+)</text>
        <dbReference type="Rhea" id="RHEA:48228"/>
        <dbReference type="Rhea" id="RHEA-COMP:14681"/>
        <dbReference type="Rhea" id="RHEA-COMP:14684"/>
        <dbReference type="ChEBI" id="CHEBI:15378"/>
        <dbReference type="ChEBI" id="CHEBI:136912"/>
        <dbReference type="ChEBI" id="CHEBI:140656"/>
        <dbReference type="ChEBI" id="CHEBI:140657"/>
        <dbReference type="ChEBI" id="CHEBI:140660"/>
        <dbReference type="EC" id="2.3.1.269"/>
    </reaction>
</comment>
<comment type="function">
    <text evidence="8">Catalyzes the phospholipid dependent N-acylation of the N-terminal cysteine of apolipoprotein, the last step in lipoprotein maturation.</text>
</comment>
<dbReference type="PANTHER" id="PTHR38686">
    <property type="entry name" value="APOLIPOPROTEIN N-ACYLTRANSFERASE"/>
    <property type="match status" value="1"/>
</dbReference>
<dbReference type="Pfam" id="PF00795">
    <property type="entry name" value="CN_hydrolase"/>
    <property type="match status" value="1"/>
</dbReference>
<feature type="transmembrane region" description="Helical" evidence="8">
    <location>
        <begin position="12"/>
        <end position="34"/>
    </location>
</feature>
<dbReference type="InterPro" id="IPR004563">
    <property type="entry name" value="Apolipo_AcylTrfase"/>
</dbReference>
<dbReference type="EC" id="2.3.1.269" evidence="8"/>
<feature type="transmembrane region" description="Helical" evidence="8">
    <location>
        <begin position="131"/>
        <end position="152"/>
    </location>
</feature>
<sequence>MSGMLPGDAGPIMARVTAAVPPPVLALLLGALLGLCGLPLPWSVLSVFPLAGLLAHAASARSREGVAGRLFWAGAGYFAVHLWWLTDFLGKIFQFPPAGVLAFALFALEGLFLLAMAYPLTRLVRSPQARVWALAGGWVVLEWTRFLGPLAFPWPTLGYSLLPTPAIQIADLGGVLLGSVLVALSAAALAGLVLGGRGRGRPLIVAALCWAAALAYGLTRTAGEGPVQPVRVLRTSFDSFGRAVGSLSPGEQLQAQLEASAGRQPDEILVWSETALTAPMTDRVLAQFPGPGISGLGTPFGARPQRNSVVSLDAAGRIISRQEKGKLVPFGEYFIFYNGPLRPVYAVIENALNFTLPSFVPASSVQPLRLNGVQYGAYICYDSVFPWVARSLTRQGARLLVNPSNDGWYSGWGVQQHFMMGRVRAIENRRWLVRSVNRGVAGAVNDLGQPVSVVSSGETTQALSVRPKLLTGRTLFNRVGDWPALLLSILMIGYGVRVDRRERS</sequence>
<organism evidence="10 11">
    <name type="scientific">Deinococcus aerolatus</name>
    <dbReference type="NCBI Taxonomy" id="522487"/>
    <lineage>
        <taxon>Bacteria</taxon>
        <taxon>Thermotogati</taxon>
        <taxon>Deinococcota</taxon>
        <taxon>Deinococci</taxon>
        <taxon>Deinococcales</taxon>
        <taxon>Deinococcaceae</taxon>
        <taxon>Deinococcus</taxon>
    </lineage>
</organism>
<feature type="transmembrane region" description="Helical" evidence="8">
    <location>
        <begin position="98"/>
        <end position="119"/>
    </location>
</feature>
<evidence type="ECO:0000313" key="10">
    <source>
        <dbReference type="EMBL" id="GGL72094.1"/>
    </source>
</evidence>
<dbReference type="SUPFAM" id="SSF56317">
    <property type="entry name" value="Carbon-nitrogen hydrolase"/>
    <property type="match status" value="1"/>
</dbReference>
<evidence type="ECO:0000256" key="2">
    <source>
        <dbReference type="ARBA" id="ARBA00022475"/>
    </source>
</evidence>
<feature type="transmembrane region" description="Helical" evidence="8">
    <location>
        <begin position="172"/>
        <end position="195"/>
    </location>
</feature>
<accession>A0ABQ2G2F7</accession>
<dbReference type="InterPro" id="IPR036526">
    <property type="entry name" value="C-N_Hydrolase_sf"/>
</dbReference>
<keyword evidence="5 8" id="KW-1133">Transmembrane helix</keyword>
<proteinExistence type="inferred from homology"/>
<evidence type="ECO:0000256" key="3">
    <source>
        <dbReference type="ARBA" id="ARBA00022679"/>
    </source>
</evidence>